<dbReference type="eggNOG" id="COG2345">
    <property type="taxonomic scope" value="Bacteria"/>
</dbReference>
<evidence type="ECO:0000313" key="3">
    <source>
        <dbReference type="Proteomes" id="UP000002016"/>
    </source>
</evidence>
<dbReference type="KEGG" id="tle:Tlet_1037"/>
<dbReference type="PANTHER" id="PTHR18964">
    <property type="entry name" value="ROK (REPRESSOR, ORF, KINASE) FAMILY"/>
    <property type="match status" value="1"/>
</dbReference>
<dbReference type="HOGENOM" id="CLU_036604_13_3_0"/>
<dbReference type="SUPFAM" id="SSF53067">
    <property type="entry name" value="Actin-like ATPase domain"/>
    <property type="match status" value="1"/>
</dbReference>
<keyword evidence="3" id="KW-1185">Reference proteome</keyword>
<dbReference type="InterPro" id="IPR036388">
    <property type="entry name" value="WH-like_DNA-bd_sf"/>
</dbReference>
<dbReference type="Proteomes" id="UP000002016">
    <property type="component" value="Chromosome"/>
</dbReference>
<dbReference type="InterPro" id="IPR000600">
    <property type="entry name" value="ROK"/>
</dbReference>
<dbReference type="eggNOG" id="COG1940">
    <property type="taxonomic scope" value="Bacteria"/>
</dbReference>
<dbReference type="InterPro" id="IPR043129">
    <property type="entry name" value="ATPase_NBD"/>
</dbReference>
<dbReference type="Pfam" id="PF13412">
    <property type="entry name" value="HTH_24"/>
    <property type="match status" value="1"/>
</dbReference>
<comment type="similarity">
    <text evidence="1">Belongs to the ROK (NagC/XylR) family.</text>
</comment>
<accession>A8F619</accession>
<dbReference type="EMBL" id="CP000812">
    <property type="protein sequence ID" value="ABV33603.1"/>
    <property type="molecule type" value="Genomic_DNA"/>
</dbReference>
<dbReference type="SUPFAM" id="SSF46785">
    <property type="entry name" value="Winged helix' DNA-binding domain"/>
    <property type="match status" value="1"/>
</dbReference>
<protein>
    <submittedName>
        <fullName evidence="2">ROK family protein</fullName>
    </submittedName>
</protein>
<dbReference type="STRING" id="416591.Tlet_1037"/>
<organism evidence="2 3">
    <name type="scientific">Pseudothermotoga lettingae (strain ATCC BAA-301 / DSM 14385 / NBRC 107922 / TMO)</name>
    <name type="common">Thermotoga lettingae</name>
    <dbReference type="NCBI Taxonomy" id="416591"/>
    <lineage>
        <taxon>Bacteria</taxon>
        <taxon>Thermotogati</taxon>
        <taxon>Thermotogota</taxon>
        <taxon>Thermotogae</taxon>
        <taxon>Thermotogales</taxon>
        <taxon>Thermotogaceae</taxon>
        <taxon>Pseudothermotoga</taxon>
    </lineage>
</organism>
<dbReference type="OrthoDB" id="36685at2"/>
<dbReference type="PROSITE" id="PS01125">
    <property type="entry name" value="ROK"/>
    <property type="match status" value="1"/>
</dbReference>
<name>A8F619_PSELT</name>
<dbReference type="Gene3D" id="3.30.420.40">
    <property type="match status" value="2"/>
</dbReference>
<gene>
    <name evidence="2" type="ordered locus">Tlet_1037</name>
</gene>
<dbReference type="PANTHER" id="PTHR18964:SF110">
    <property type="entry name" value="TRANSCRIPTIONAL REGULATOR, XYLR-RELATED"/>
    <property type="match status" value="1"/>
</dbReference>
<reference evidence="2 3" key="1">
    <citation type="submission" date="2007-08" db="EMBL/GenBank/DDBJ databases">
        <title>Complete sequence of Thermotoga lettingae TMO.</title>
        <authorList>
            <consortium name="US DOE Joint Genome Institute"/>
            <person name="Copeland A."/>
            <person name="Lucas S."/>
            <person name="Lapidus A."/>
            <person name="Barry K."/>
            <person name="Glavina del Rio T."/>
            <person name="Dalin E."/>
            <person name="Tice H."/>
            <person name="Pitluck S."/>
            <person name="Foster B."/>
            <person name="Bruce D."/>
            <person name="Schmutz J."/>
            <person name="Larimer F."/>
            <person name="Land M."/>
            <person name="Hauser L."/>
            <person name="Kyrpides N."/>
            <person name="Mikhailova N."/>
            <person name="Nelson K."/>
            <person name="Gogarten J.P."/>
            <person name="Noll K."/>
            <person name="Richardson P."/>
        </authorList>
    </citation>
    <scope>NUCLEOTIDE SEQUENCE [LARGE SCALE GENOMIC DNA]</scope>
    <source>
        <strain evidence="3">ATCC BAA-301 / DSM 14385 / NBRC 107922 / TMO</strain>
    </source>
</reference>
<proteinExistence type="inferred from homology"/>
<reference evidence="2 3" key="2">
    <citation type="journal article" date="2009" name="Proc. Natl. Acad. Sci. U.S.A.">
        <title>On the chimeric nature, thermophilic origin, and phylogenetic placement of the Thermotogales.</title>
        <authorList>
            <person name="Zhaxybayeva O."/>
            <person name="Swithers K.S."/>
            <person name="Lapierre P."/>
            <person name="Fournier G.P."/>
            <person name="Bickhart D.M."/>
            <person name="DeBoy R.T."/>
            <person name="Nelson K.E."/>
            <person name="Nesbo C.L."/>
            <person name="Doolittle W.F."/>
            <person name="Gogarten J.P."/>
            <person name="Noll K.M."/>
        </authorList>
    </citation>
    <scope>NUCLEOTIDE SEQUENCE [LARGE SCALE GENOMIC DNA]</scope>
    <source>
        <strain evidence="3">ATCC BAA-301 / DSM 14385 / NBRC 107922 / TMO</strain>
    </source>
</reference>
<dbReference type="Pfam" id="PF00480">
    <property type="entry name" value="ROK"/>
    <property type="match status" value="1"/>
</dbReference>
<sequence>MSSSKKIDPRSMKRLNKQLILRHLIERGPRSRIELVAMTGLANSAIWRITEELIQEGLIEQKGYFMRTNTKRASVYGPTKAFATSLIIDVQVLQTTVALGFLDGSWEIISSFPTNGFEEFLNNIDSIMNSKLFDERLRKGKTRMVFSLPGIVDGKNCTLLYAPNLKWHNVDFREHFARYGFEILIDNDSNLSLLGESFFAKDIKNSNNAFFFYLGEGVGGALLINSNIVKGSNFAAGEIGHSILMVKNTIFEVEELLSISKLVSMFEQTTGENLEGSLKERFDAIVRFWLAGDKTTHQLIDDFLKNLVITIRNIGYFMNPEIIVFGGAVSNLWETFGSFIEKELLQIDIYGFLRNIKFRDTIFKSVSPSLPGCNITAINKILEDMNNA</sequence>
<dbReference type="AlphaFoldDB" id="A8F619"/>
<dbReference type="InterPro" id="IPR036390">
    <property type="entry name" value="WH_DNA-bd_sf"/>
</dbReference>
<dbReference type="InterPro" id="IPR049874">
    <property type="entry name" value="ROK_cs"/>
</dbReference>
<dbReference type="Gene3D" id="1.10.10.10">
    <property type="entry name" value="Winged helix-like DNA-binding domain superfamily/Winged helix DNA-binding domain"/>
    <property type="match status" value="1"/>
</dbReference>
<evidence type="ECO:0000313" key="2">
    <source>
        <dbReference type="EMBL" id="ABV33603.1"/>
    </source>
</evidence>
<evidence type="ECO:0000256" key="1">
    <source>
        <dbReference type="ARBA" id="ARBA00006479"/>
    </source>
</evidence>
<dbReference type="RefSeq" id="WP_012003084.1">
    <property type="nucleotide sequence ID" value="NC_009828.1"/>
</dbReference>